<proteinExistence type="predicted"/>
<dbReference type="EMBL" id="KF984034">
    <property type="protein sequence ID" value="AHL64204.1"/>
    <property type="molecule type" value="Genomic_DNA"/>
</dbReference>
<gene>
    <name evidence="2" type="ORF">F6450_02215</name>
</gene>
<accession>W8QE85</accession>
<reference evidence="1" key="2">
    <citation type="journal article" date="2014" name="FEMS Microbiol. Lett.">
        <title>Evidence for horizontal gene transfer, gene duplication and genetic variation as driving forces of the diversity of haemolytic phenotypes in Photobacterium damselae subsp. damselae.</title>
        <authorList>
            <person name="Rivas A.J."/>
            <person name="Labella A.M."/>
            <person name="Borrego J.J."/>
            <person name="Lemos M.L."/>
            <person name="Osorio C.R."/>
        </authorList>
    </citation>
    <scope>NUCLEOTIDE SEQUENCE</scope>
    <source>
        <strain evidence="1">402O</strain>
    </source>
</reference>
<reference evidence="2 3" key="3">
    <citation type="submission" date="2019-09" db="EMBL/GenBank/DDBJ databases">
        <title>Photobacterium damselae subsp. damselae CDC-2227-81, a human clinical isolate.</title>
        <authorList>
            <person name="Osorio C.R."/>
        </authorList>
    </citation>
    <scope>NUCLEOTIDE SEQUENCE [LARGE SCALE GENOMIC DNA]</scope>
    <source>
        <strain evidence="2 3">CDC-2227-81</strain>
    </source>
</reference>
<evidence type="ECO:0000313" key="3">
    <source>
        <dbReference type="Proteomes" id="UP000480943"/>
    </source>
</evidence>
<dbReference type="RefSeq" id="WP_151182289.1">
    <property type="nucleotide sequence ID" value="NZ_VZUQ01000022.1"/>
</dbReference>
<name>W8QE85_PHODD</name>
<evidence type="ECO:0000313" key="2">
    <source>
        <dbReference type="EMBL" id="KAB1184492.1"/>
    </source>
</evidence>
<dbReference type="EMBL" id="VZUQ01000022">
    <property type="protein sequence ID" value="KAB1184492.1"/>
    <property type="molecule type" value="Genomic_DNA"/>
</dbReference>
<dbReference type="AlphaFoldDB" id="W8QE85"/>
<dbReference type="Proteomes" id="UP000480943">
    <property type="component" value="Unassembled WGS sequence"/>
</dbReference>
<sequence>MTTLISWVTYDQTGPASLYVASDSRLSWGQKAYWDFGRKVYFSSKYPDILGFCGEAMFCSQVMSQIIAYIDSCDVFEETTQSDERFELVYNLVTRSFGDYPLAFALDRFQIIYATRQARRCFHVYLIEWNKRKPKGQQWNKTKLEIPTTTGLVASLGSGSESYREHYRTVYLKSDINGLSRSFYSSLSTHIDTNTDPLTGGAIQIASLYNVKSAMAHGVIKGEKRYIYGMEVDPHDNINNVRWVNDEFENCDGNSTQRRPGAQIQPLQNSIRNPLGKST</sequence>
<organism evidence="1">
    <name type="scientific">Photobacterium damselae subsp. damselae</name>
    <name type="common">Listonella damsela</name>
    <dbReference type="NCBI Taxonomy" id="85581"/>
    <lineage>
        <taxon>Bacteria</taxon>
        <taxon>Pseudomonadati</taxon>
        <taxon>Pseudomonadota</taxon>
        <taxon>Gammaproteobacteria</taxon>
        <taxon>Vibrionales</taxon>
        <taxon>Vibrionaceae</taxon>
        <taxon>Photobacterium</taxon>
    </lineage>
</organism>
<protein>
    <submittedName>
        <fullName evidence="1">Uncharacterized protein</fullName>
    </submittedName>
</protein>
<reference evidence="1" key="1">
    <citation type="submission" date="2013-12" db="EMBL/GenBank/DDBJ databases">
        <authorList>
            <person name="Rivas A."/>
            <person name="Lemos M."/>
            <person name="Osorio C."/>
        </authorList>
    </citation>
    <scope>NUCLEOTIDE SEQUENCE</scope>
    <source>
        <strain evidence="1">402O</strain>
    </source>
</reference>
<evidence type="ECO:0000313" key="1">
    <source>
        <dbReference type="EMBL" id="AHL64204.1"/>
    </source>
</evidence>